<organism evidence="1">
    <name type="scientific">Brachypodium distachyon</name>
    <name type="common">Purple false brome</name>
    <name type="synonym">Trachynia distachya</name>
    <dbReference type="NCBI Taxonomy" id="15368"/>
    <lineage>
        <taxon>Eukaryota</taxon>
        <taxon>Viridiplantae</taxon>
        <taxon>Streptophyta</taxon>
        <taxon>Embryophyta</taxon>
        <taxon>Tracheophyta</taxon>
        <taxon>Spermatophyta</taxon>
        <taxon>Magnoliopsida</taxon>
        <taxon>Liliopsida</taxon>
        <taxon>Poales</taxon>
        <taxon>Poaceae</taxon>
        <taxon>BOP clade</taxon>
        <taxon>Pooideae</taxon>
        <taxon>Stipodae</taxon>
        <taxon>Brachypodieae</taxon>
        <taxon>Brachypodium</taxon>
    </lineage>
</organism>
<reference evidence="1" key="2">
    <citation type="submission" date="2017-06" db="EMBL/GenBank/DDBJ databases">
        <title>WGS assembly of Brachypodium distachyon.</title>
        <authorList>
            <consortium name="The International Brachypodium Initiative"/>
            <person name="Lucas S."/>
            <person name="Harmon-Smith M."/>
            <person name="Lail K."/>
            <person name="Tice H."/>
            <person name="Grimwood J."/>
            <person name="Bruce D."/>
            <person name="Barry K."/>
            <person name="Shu S."/>
            <person name="Lindquist E."/>
            <person name="Wang M."/>
            <person name="Pitluck S."/>
            <person name="Vogel J.P."/>
            <person name="Garvin D.F."/>
            <person name="Mockler T.C."/>
            <person name="Schmutz J."/>
            <person name="Rokhsar D."/>
            <person name="Bevan M.W."/>
        </authorList>
    </citation>
    <scope>NUCLEOTIDE SEQUENCE</scope>
    <source>
        <strain evidence="1">Bd21</strain>
    </source>
</reference>
<evidence type="ECO:0000313" key="1">
    <source>
        <dbReference type="EMBL" id="KQJ95784.1"/>
    </source>
</evidence>
<evidence type="ECO:0000313" key="2">
    <source>
        <dbReference type="EnsemblPlants" id="KQJ95784"/>
    </source>
</evidence>
<reference evidence="1 2" key="1">
    <citation type="journal article" date="2010" name="Nature">
        <title>Genome sequencing and analysis of the model grass Brachypodium distachyon.</title>
        <authorList>
            <consortium name="International Brachypodium Initiative"/>
        </authorList>
    </citation>
    <scope>NUCLEOTIDE SEQUENCE [LARGE SCALE GENOMIC DNA]</scope>
    <source>
        <strain evidence="1 2">Bd21</strain>
    </source>
</reference>
<dbReference type="Gramene" id="KQJ95784">
    <property type="protein sequence ID" value="KQJ95784"/>
    <property type="gene ID" value="BRADI_3g18972v3"/>
</dbReference>
<dbReference type="EnsemblPlants" id="KQJ95784">
    <property type="protein sequence ID" value="KQJ95784"/>
    <property type="gene ID" value="BRADI_3g18972v3"/>
</dbReference>
<feature type="non-terminal residue" evidence="1">
    <location>
        <position position="1"/>
    </location>
</feature>
<keyword evidence="3" id="KW-1185">Reference proteome</keyword>
<dbReference type="AlphaFoldDB" id="A0A0Q3JBT6"/>
<reference evidence="2" key="3">
    <citation type="submission" date="2018-08" db="UniProtKB">
        <authorList>
            <consortium name="EnsemblPlants"/>
        </authorList>
    </citation>
    <scope>IDENTIFICATION</scope>
    <source>
        <strain evidence="2">cv. Bd21</strain>
    </source>
</reference>
<dbReference type="Proteomes" id="UP000008810">
    <property type="component" value="Chromosome 3"/>
</dbReference>
<dbReference type="InParanoid" id="A0A0Q3JBT6"/>
<gene>
    <name evidence="1" type="ORF">BRADI_3g18972v3</name>
</gene>
<sequence length="122" mass="14377">RKGLSSEATCALWDQELETIDHLLLWCLFYRSLWLEVLSIFGWGLWMPSALDTLKVWWFRVLSSLHGAARNKAGSIILLLLQEIWLERNSRIFRNLDSPVHILLDAIRFEVSRWKEVGLLRE</sequence>
<evidence type="ECO:0000313" key="3">
    <source>
        <dbReference type="Proteomes" id="UP000008810"/>
    </source>
</evidence>
<protein>
    <recommendedName>
        <fullName evidence="4">Reverse transcriptase zinc-binding domain-containing protein</fullName>
    </recommendedName>
</protein>
<proteinExistence type="predicted"/>
<accession>A0A0Q3JBT6</accession>
<dbReference type="EMBL" id="CM000882">
    <property type="protein sequence ID" value="KQJ95784.1"/>
    <property type="molecule type" value="Genomic_DNA"/>
</dbReference>
<name>A0A0Q3JBT6_BRADI</name>
<evidence type="ECO:0008006" key="4">
    <source>
        <dbReference type="Google" id="ProtNLM"/>
    </source>
</evidence>